<dbReference type="EMBL" id="VJMH01007478">
    <property type="protein sequence ID" value="KAF0682943.1"/>
    <property type="molecule type" value="Genomic_DNA"/>
</dbReference>
<dbReference type="PANTHER" id="PTHR31827">
    <property type="entry name" value="EMB|CAB89363.1"/>
    <property type="match status" value="1"/>
</dbReference>
<keyword evidence="4" id="KW-1185">Reference proteome</keyword>
<organism evidence="3 4">
    <name type="scientific">Aphanomyces stellatus</name>
    <dbReference type="NCBI Taxonomy" id="120398"/>
    <lineage>
        <taxon>Eukaryota</taxon>
        <taxon>Sar</taxon>
        <taxon>Stramenopiles</taxon>
        <taxon>Oomycota</taxon>
        <taxon>Saprolegniomycetes</taxon>
        <taxon>Saprolegniales</taxon>
        <taxon>Verrucalvaceae</taxon>
        <taxon>Aphanomyces</taxon>
    </lineage>
</organism>
<dbReference type="Proteomes" id="UP000332933">
    <property type="component" value="Unassembled WGS sequence"/>
</dbReference>
<protein>
    <submittedName>
        <fullName evidence="3">Aste57867_24956 protein</fullName>
    </submittedName>
</protein>
<dbReference type="EMBL" id="CAADRA010007504">
    <property type="protein sequence ID" value="VFU01587.1"/>
    <property type="molecule type" value="Genomic_DNA"/>
</dbReference>
<evidence type="ECO:0000313" key="4">
    <source>
        <dbReference type="Proteomes" id="UP000332933"/>
    </source>
</evidence>
<sequence>MTSTLSACGACGGRNIPEVPSYSGANLCVVEGCPNIQVRNLHCMRHVRTAELHPTKSLPLRICFNCKKDAIALDRLTIPLHCFAVADNDVLYRILTAVPVPAPVVKGPAAPSAVALRKMPPNRKRPAKYRGQRAKKPTLYHPFGPNPQRSANADEISLLSSDSEKEGDGKDSRQDKTTAVRALFQAMPPSSATQLPINVSPPTRCKTPSCELPATATGFCTRHVPLPMGPRCKYAGCTLGAVADGFCGAHNTVSPAAPLPALCQASLCTAIATSDGLCDTHAKDADNNLCKDPKCNIVAKLQGFCRGHYLLHRCRFPGCPAIASTDGYCTGHAVSAVPVAAVVSTPPVAGDVPAVVAPPLVATPVAVLTPATLLCQEDECKIGAKFQGFCRRHFLDRKCNRMGCSSLAQTGTGFCSTHVPASASTSFAVVVDPKLKCQDETCALAAKDQGFCTRHLLERMCVERGCKVLATHDRHCAAHVPPPPLAASPPKAPAPAPAPPRCKEDGCIVPAKTHGYCRRHYTSHQCSITDCGDVAEAGTSFCVAHVQLKLDPTSAADASASARCHAPACAKEAKLLGVCRRHYVELKCRTDACSLLSAAGSDYCDEHKPTIVVVDETEKVQCQAPGCALTETERGFCRRHGLERFCCHADCTSMATASGYCTVHATTKDEAVVAKVEAAAAPSLATCKEDACEEAPAIQGQGFCSRHYFTHKCRQQACSALSSDKSEFCLAHVPATNAAAAAAPRCQVDGCDIVAKVRGHCNHHFKEFKCKHFGCSEAKTTVEFCSAHAALSTTVPAAAPKVVVALCNVPNCLVVAKVDGRCQHHAAERQCRQPGCEAVAEKDGRCSKHATDADVAPVVDVLCKQDECRLRATKDGYCRLHFIESKAKAAKAAAPSFTNLCKFKNCFVLARTDGYCATHLKLSLQCKRVNCTLDAIPPADFCSTHAVGTATGSDKDEAKCQHPNCTLLAKTNGFCRKHYNESLRSTPPTATTAAAAAAPTAVAAPAPTRVFPPKDPSLCKFPECNTGAKSNGYCRRHFSTLAPPSLAQASAPTPVENAFEAFRCKQENCVLAVVRNGSCEDHEPKACLVKDCTVLAKAQGYCMKHSAAAATPAALASDDVPLAKSTALCKSDGCSVPAKMQGYCRLHFTANSATATASSATARAPTQVPCSIEGCIVVAKVQGFCRKHFYEHMHATLKPAESVAGPAVGPSSNTATSPVLCHVDGCRLRAVGQGQHCRLHLGEVATPPAVTLPPTTTCQHTDCTLPAATAGFCRKHFMEVKKESGTKDPSLCRFSGCNTVAKLKGFCRRHGNAITAADQPLATNEAEPIDLSMDSPAPPAAAADTCTVSGCKVKASASGLCAKHQQATAKTCQAEGCSFFAKRQGFCMRHLNKFK</sequence>
<gene>
    <name evidence="3" type="primary">Aste57867_24956</name>
    <name evidence="2" type="ORF">As57867_024878</name>
    <name evidence="3" type="ORF">ASTE57867_24956</name>
</gene>
<dbReference type="OrthoDB" id="67327at2759"/>
<evidence type="ECO:0000313" key="2">
    <source>
        <dbReference type="EMBL" id="KAF0682943.1"/>
    </source>
</evidence>
<name>A0A485LW24_9STRA</name>
<feature type="compositionally biased region" description="Basic residues" evidence="1">
    <location>
        <begin position="120"/>
        <end position="138"/>
    </location>
</feature>
<evidence type="ECO:0000313" key="3">
    <source>
        <dbReference type="EMBL" id="VFU01587.1"/>
    </source>
</evidence>
<reference evidence="3 4" key="1">
    <citation type="submission" date="2019-03" db="EMBL/GenBank/DDBJ databases">
        <authorList>
            <person name="Gaulin E."/>
            <person name="Dumas B."/>
        </authorList>
    </citation>
    <scope>NUCLEOTIDE SEQUENCE [LARGE SCALE GENOMIC DNA]</scope>
    <source>
        <strain evidence="3">CBS 568.67</strain>
    </source>
</reference>
<feature type="region of interest" description="Disordered" evidence="1">
    <location>
        <begin position="118"/>
        <end position="151"/>
    </location>
</feature>
<evidence type="ECO:0000256" key="1">
    <source>
        <dbReference type="SAM" id="MobiDB-lite"/>
    </source>
</evidence>
<dbReference type="PANTHER" id="PTHR31827:SF1">
    <property type="entry name" value="EMB|CAB89363.1"/>
    <property type="match status" value="1"/>
</dbReference>
<proteinExistence type="predicted"/>
<reference evidence="2" key="2">
    <citation type="submission" date="2019-06" db="EMBL/GenBank/DDBJ databases">
        <title>Genomics analysis of Aphanomyces spp. identifies a new class of oomycete effector associated with host adaptation.</title>
        <authorList>
            <person name="Gaulin E."/>
        </authorList>
    </citation>
    <scope>NUCLEOTIDE SEQUENCE</scope>
    <source>
        <strain evidence="2">CBS 578.67</strain>
    </source>
</reference>
<accession>A0A485LW24</accession>